<evidence type="ECO:0000256" key="11">
    <source>
        <dbReference type="SAM" id="Phobius"/>
    </source>
</evidence>
<keyword evidence="14" id="KW-1185">Reference proteome</keyword>
<dbReference type="eggNOG" id="KOG1339">
    <property type="taxonomic scope" value="Eukaryota"/>
</dbReference>
<dbReference type="FunFam" id="2.40.70.10:FF:000015">
    <property type="entry name" value="Aspartyl protease family protein"/>
    <property type="match status" value="1"/>
</dbReference>
<dbReference type="InterPro" id="IPR032799">
    <property type="entry name" value="TAXi_C"/>
</dbReference>
<dbReference type="CDD" id="cd05475">
    <property type="entry name" value="nucellin_like"/>
    <property type="match status" value="1"/>
</dbReference>
<dbReference type="STRING" id="72664.V4KCA1"/>
<dbReference type="PANTHER" id="PTHR13683:SF796">
    <property type="entry name" value="EUKARYOTIC ASPARTYL PROTEASE FAMILY PROTEIN"/>
    <property type="match status" value="1"/>
</dbReference>
<dbReference type="SUPFAM" id="SSF50630">
    <property type="entry name" value="Acid proteases"/>
    <property type="match status" value="1"/>
</dbReference>
<dbReference type="AlphaFoldDB" id="V4KCA1"/>
<accession>V4KCA1</accession>
<dbReference type="InterPro" id="IPR001969">
    <property type="entry name" value="Aspartic_peptidase_AS"/>
</dbReference>
<dbReference type="Pfam" id="PF14543">
    <property type="entry name" value="TAXi_N"/>
    <property type="match status" value="1"/>
</dbReference>
<keyword evidence="6 10" id="KW-0378">Hydrolase</keyword>
<evidence type="ECO:0000256" key="3">
    <source>
        <dbReference type="ARBA" id="ARBA00022729"/>
    </source>
</evidence>
<dbReference type="PRINTS" id="PR00792">
    <property type="entry name" value="PEPSIN"/>
</dbReference>
<dbReference type="Proteomes" id="UP000030689">
    <property type="component" value="Unassembled WGS sequence"/>
</dbReference>
<keyword evidence="11" id="KW-0472">Membrane</keyword>
<dbReference type="GO" id="GO:0006508">
    <property type="term" value="P:proteolysis"/>
    <property type="evidence" value="ECO:0007669"/>
    <property type="project" value="UniProtKB-KW"/>
</dbReference>
<dbReference type="Gene3D" id="2.40.70.10">
    <property type="entry name" value="Acid Proteases"/>
    <property type="match status" value="2"/>
</dbReference>
<dbReference type="PANTHER" id="PTHR13683">
    <property type="entry name" value="ASPARTYL PROTEASES"/>
    <property type="match status" value="1"/>
</dbReference>
<keyword evidence="11" id="KW-0812">Transmembrane</keyword>
<evidence type="ECO:0000313" key="13">
    <source>
        <dbReference type="EMBL" id="ESQ27372.1"/>
    </source>
</evidence>
<evidence type="ECO:0000256" key="6">
    <source>
        <dbReference type="ARBA" id="ARBA00022801"/>
    </source>
</evidence>
<feature type="transmembrane region" description="Helical" evidence="11">
    <location>
        <begin position="12"/>
        <end position="30"/>
    </location>
</feature>
<dbReference type="OMA" id="ENGSTMH"/>
<dbReference type="InterPro" id="IPR021109">
    <property type="entry name" value="Peptidase_aspartic_dom_sf"/>
</dbReference>
<feature type="domain" description="Peptidase A1" evidence="12">
    <location>
        <begin position="69"/>
        <end position="417"/>
    </location>
</feature>
<dbReference type="InterPro" id="IPR001461">
    <property type="entry name" value="Aspartic_peptidase_A1"/>
</dbReference>
<dbReference type="MEROPS" id="A01.A26"/>
<keyword evidence="4" id="KW-0677">Repeat</keyword>
<dbReference type="Pfam" id="PF14541">
    <property type="entry name" value="TAXi_C"/>
    <property type="match status" value="1"/>
</dbReference>
<sequence length="468" mass="51617">MMNPKRETRKLFPGVYFFFFIYLLVLSARFQPSEATKDSSVRQVKLQNHRLGSSIVFPVSGNVYPLGYYYVLLNIGNPPKLFDLDIDTGSDLTWVQCDAPCNGCTKPLANQYKPNRNTLPCSHLLCSGLDLPQSRPCADPDDQCDYEIGYSDHASSVGALVTDEFPLRLENGSTMHPHLTFGCGYDQQNPGPHPPPPTAGILGLGRGKISISSQLSSLGVTKNVIVHCFNHNGKGFLSIGDELVPSSGVTWTSLARNSPSKNYMTGPAELLFNDKTTGVKGINLVFDSGSSYTYFNAEAYKAILDLIRKDVKGKALMDAKEDKSLPVCWKDKKPLKSVHDVKKYFKTITLRFGSQKSGQLFHVPPESYLIITENGNVCLGILNGTEIGLENYNIIGDIFFQGIMVIYDNEKQRIGWIPSDCNKLPNLDQDYGENLSEEAYPRGFGFLGGLFSGTDSSKNKNLVSDGEL</sequence>
<keyword evidence="5 10" id="KW-0064">Aspartyl protease</keyword>
<dbReference type="InterPro" id="IPR032861">
    <property type="entry name" value="TAXi_N"/>
</dbReference>
<organism evidence="13 14">
    <name type="scientific">Eutrema salsugineum</name>
    <name type="common">Saltwater cress</name>
    <name type="synonym">Sisymbrium salsugineum</name>
    <dbReference type="NCBI Taxonomy" id="72664"/>
    <lineage>
        <taxon>Eukaryota</taxon>
        <taxon>Viridiplantae</taxon>
        <taxon>Streptophyta</taxon>
        <taxon>Embryophyta</taxon>
        <taxon>Tracheophyta</taxon>
        <taxon>Spermatophyta</taxon>
        <taxon>Magnoliopsida</taxon>
        <taxon>eudicotyledons</taxon>
        <taxon>Gunneridae</taxon>
        <taxon>Pentapetalae</taxon>
        <taxon>rosids</taxon>
        <taxon>malvids</taxon>
        <taxon>Brassicales</taxon>
        <taxon>Brassicaceae</taxon>
        <taxon>Eutremeae</taxon>
        <taxon>Eutrema</taxon>
    </lineage>
</organism>
<comment type="similarity">
    <text evidence="1 10">Belongs to the peptidase A1 family.</text>
</comment>
<dbReference type="PROSITE" id="PS51767">
    <property type="entry name" value="PEPTIDASE_A1"/>
    <property type="match status" value="1"/>
</dbReference>
<evidence type="ECO:0000256" key="10">
    <source>
        <dbReference type="RuleBase" id="RU000454"/>
    </source>
</evidence>
<keyword evidence="2 10" id="KW-0645">Protease</keyword>
<dbReference type="InterPro" id="IPR033121">
    <property type="entry name" value="PEPTIDASE_A1"/>
</dbReference>
<gene>
    <name evidence="13" type="ORF">EUTSA_v10018497mg</name>
</gene>
<dbReference type="KEGG" id="eus:EUTSA_v10018497mg"/>
<evidence type="ECO:0000256" key="7">
    <source>
        <dbReference type="ARBA" id="ARBA00068871"/>
    </source>
</evidence>
<proteinExistence type="inferred from homology"/>
<dbReference type="GO" id="GO:0004190">
    <property type="term" value="F:aspartic-type endopeptidase activity"/>
    <property type="evidence" value="ECO:0007669"/>
    <property type="project" value="UniProtKB-KW"/>
</dbReference>
<evidence type="ECO:0000256" key="2">
    <source>
        <dbReference type="ARBA" id="ARBA00022670"/>
    </source>
</evidence>
<feature type="active site" evidence="9">
    <location>
        <position position="87"/>
    </location>
</feature>
<dbReference type="OrthoDB" id="2747330at2759"/>
<name>V4KCA1_EUTSA</name>
<evidence type="ECO:0000313" key="14">
    <source>
        <dbReference type="Proteomes" id="UP000030689"/>
    </source>
</evidence>
<protein>
    <recommendedName>
        <fullName evidence="7">Aspartic proteinase Asp1</fullName>
    </recommendedName>
    <alternativeName>
        <fullName evidence="8">Nucellin-like protein</fullName>
    </alternativeName>
</protein>
<evidence type="ECO:0000256" key="9">
    <source>
        <dbReference type="PIRSR" id="PIRSR601461-1"/>
    </source>
</evidence>
<dbReference type="EMBL" id="KI517953">
    <property type="protein sequence ID" value="ESQ27372.1"/>
    <property type="molecule type" value="Genomic_DNA"/>
</dbReference>
<keyword evidence="11" id="KW-1133">Transmembrane helix</keyword>
<dbReference type="InterPro" id="IPR033823">
    <property type="entry name" value="Nucellin"/>
</dbReference>
<dbReference type="PROSITE" id="PS00141">
    <property type="entry name" value="ASP_PROTEASE"/>
    <property type="match status" value="1"/>
</dbReference>
<evidence type="ECO:0000256" key="1">
    <source>
        <dbReference type="ARBA" id="ARBA00007447"/>
    </source>
</evidence>
<evidence type="ECO:0000256" key="4">
    <source>
        <dbReference type="ARBA" id="ARBA00022737"/>
    </source>
</evidence>
<evidence type="ECO:0000259" key="12">
    <source>
        <dbReference type="PROSITE" id="PS51767"/>
    </source>
</evidence>
<reference evidence="13 14" key="1">
    <citation type="journal article" date="2013" name="Front. Plant Sci.">
        <title>The Reference Genome of the Halophytic Plant Eutrema salsugineum.</title>
        <authorList>
            <person name="Yang R."/>
            <person name="Jarvis D.E."/>
            <person name="Chen H."/>
            <person name="Beilstein M.A."/>
            <person name="Grimwood J."/>
            <person name="Jenkins J."/>
            <person name="Shu S."/>
            <person name="Prochnik S."/>
            <person name="Xin M."/>
            <person name="Ma C."/>
            <person name="Schmutz J."/>
            <person name="Wing R.A."/>
            <person name="Mitchell-Olds T."/>
            <person name="Schumaker K.S."/>
            <person name="Wang X."/>
        </authorList>
    </citation>
    <scope>NUCLEOTIDE SEQUENCE [LARGE SCALE GENOMIC DNA]</scope>
</reference>
<keyword evidence="3" id="KW-0732">Signal</keyword>
<evidence type="ECO:0000256" key="8">
    <source>
        <dbReference type="ARBA" id="ARBA00077656"/>
    </source>
</evidence>
<dbReference type="Gramene" id="ESQ27372">
    <property type="protein sequence ID" value="ESQ27372"/>
    <property type="gene ID" value="EUTSA_v10018497mg"/>
</dbReference>
<feature type="active site" evidence="9">
    <location>
        <position position="287"/>
    </location>
</feature>
<dbReference type="FunFam" id="2.40.70.10:FF:000027">
    <property type="entry name" value="Aspartic proteinase Asp1 isoform A"/>
    <property type="match status" value="1"/>
</dbReference>
<evidence type="ECO:0000256" key="5">
    <source>
        <dbReference type="ARBA" id="ARBA00022750"/>
    </source>
</evidence>